<dbReference type="PROSITE" id="PS51257">
    <property type="entry name" value="PROKAR_LIPOPROTEIN"/>
    <property type="match status" value="1"/>
</dbReference>
<sequence length="370" mass="41449">MIKNILLGTLLLAFMLQSCTKRYDEINTNPNLVPEVSPEQLFAPALASILDINMSRNRTFNNELMQVTVNIGDGDGKVFRYDIRTTWGTQPWNNLYLELTNLKNIYSIADTSSRYKNDSYKGVSLILQSWVYSILTDTYGDIPYSESNLGRLEDGANRRPKFDKQKDIYMAIYDSLEIANSILAQSTDAITSNSDPVFKGDVAKWRKFGNSLYLRLLLRLSGKSEVSATVISKFQNIVNNPVQYPIISDNNESAILRWSGSAVAAEPMSSPFNNVRVQDFRSPGLGEFFIGNLRNWNSPLIQTNAPHGTNSINRWGIAQGSNAWSGVPSGYAPGQDVTKSSYFLAAIRIHQTRLPLPEPICKRNRLPAKC</sequence>
<evidence type="ECO:0000313" key="2">
    <source>
        <dbReference type="Proteomes" id="UP001202248"/>
    </source>
</evidence>
<accession>A0ABS9SMR9</accession>
<dbReference type="InterPro" id="IPR041662">
    <property type="entry name" value="SusD-like_2"/>
</dbReference>
<dbReference type="RefSeq" id="WP_240831720.1">
    <property type="nucleotide sequence ID" value="NZ_JAKWBL010000004.1"/>
</dbReference>
<dbReference type="EMBL" id="JAKWBL010000004">
    <property type="protein sequence ID" value="MCH5599683.1"/>
    <property type="molecule type" value="Genomic_DNA"/>
</dbReference>
<evidence type="ECO:0000313" key="1">
    <source>
        <dbReference type="EMBL" id="MCH5599683.1"/>
    </source>
</evidence>
<keyword evidence="2" id="KW-1185">Reference proteome</keyword>
<dbReference type="SUPFAM" id="SSF48452">
    <property type="entry name" value="TPR-like"/>
    <property type="match status" value="1"/>
</dbReference>
<protein>
    <submittedName>
        <fullName evidence="1">SusD/RagB family nutrient-binding outer membrane lipoprotein</fullName>
    </submittedName>
</protein>
<organism evidence="1 2">
    <name type="scientific">Niabella ginsengisoli</name>
    <dbReference type="NCBI Taxonomy" id="522298"/>
    <lineage>
        <taxon>Bacteria</taxon>
        <taxon>Pseudomonadati</taxon>
        <taxon>Bacteroidota</taxon>
        <taxon>Chitinophagia</taxon>
        <taxon>Chitinophagales</taxon>
        <taxon>Chitinophagaceae</taxon>
        <taxon>Niabella</taxon>
    </lineage>
</organism>
<gene>
    <name evidence="1" type="ORF">MKP09_18085</name>
</gene>
<dbReference type="Proteomes" id="UP001202248">
    <property type="component" value="Unassembled WGS sequence"/>
</dbReference>
<comment type="caution">
    <text evidence="1">The sequence shown here is derived from an EMBL/GenBank/DDBJ whole genome shotgun (WGS) entry which is preliminary data.</text>
</comment>
<proteinExistence type="predicted"/>
<keyword evidence="1" id="KW-0449">Lipoprotein</keyword>
<name>A0ABS9SMR9_9BACT</name>
<dbReference type="Pfam" id="PF12771">
    <property type="entry name" value="SusD-like_2"/>
    <property type="match status" value="1"/>
</dbReference>
<dbReference type="InterPro" id="IPR011990">
    <property type="entry name" value="TPR-like_helical_dom_sf"/>
</dbReference>
<reference evidence="1 2" key="1">
    <citation type="submission" date="2022-02" db="EMBL/GenBank/DDBJ databases">
        <authorList>
            <person name="Min J."/>
        </authorList>
    </citation>
    <scope>NUCLEOTIDE SEQUENCE [LARGE SCALE GENOMIC DNA]</scope>
    <source>
        <strain evidence="1 2">GR10-1</strain>
    </source>
</reference>
<dbReference type="Gene3D" id="1.25.40.390">
    <property type="match status" value="1"/>
</dbReference>